<evidence type="ECO:0000313" key="1">
    <source>
        <dbReference type="EMBL" id="UZG51078.1"/>
    </source>
</evidence>
<dbReference type="EMBL" id="CP110418">
    <property type="protein sequence ID" value="UZG51078.1"/>
    <property type="molecule type" value="Genomic_DNA"/>
</dbReference>
<dbReference type="InterPro" id="IPR009241">
    <property type="entry name" value="HigB-like"/>
</dbReference>
<dbReference type="KEGG" id="vrg:OKW85_00295"/>
<name>A0AA47AB37_9FIRM</name>
<gene>
    <name evidence="1" type="ORF">OKW85_00295</name>
</gene>
<accession>A0AA47AB37</accession>
<sequence length="121" mass="14689">MEKPKFEFYTRPNGHNEFLEFLESLTESDSDKIFSLIHKIQDSGLIVAQYMQWVKKVDKNLYEIRLKCPNSIQRALYFHVINNRYIITHGFTKKMQKTPKREIIHAKQIRREFEEEYYANN</sequence>
<dbReference type="Proteomes" id="UP001164244">
    <property type="component" value="Chromosome"/>
</dbReference>
<organism evidence="1 2">
    <name type="scientific">Veillonella rogosae</name>
    <dbReference type="NCBI Taxonomy" id="423477"/>
    <lineage>
        <taxon>Bacteria</taxon>
        <taxon>Bacillati</taxon>
        <taxon>Bacillota</taxon>
        <taxon>Negativicutes</taxon>
        <taxon>Veillonellales</taxon>
        <taxon>Veillonellaceae</taxon>
        <taxon>Veillonella</taxon>
    </lineage>
</organism>
<protein>
    <submittedName>
        <fullName evidence="1">Type II toxin-antitoxin system RelE/ParE family toxin</fullName>
    </submittedName>
</protein>
<reference evidence="1" key="1">
    <citation type="submission" date="2022-11" db="EMBL/GenBank/DDBJ databases">
        <title>Complete genome sequence of Veillonella rogosae KCOM 3468 isolated from human Subgingival dental plaque of Chronic peridontitis Lesion.</title>
        <authorList>
            <person name="Park S.-N."/>
            <person name="Lim Y.K."/>
            <person name="Kook J.-K."/>
        </authorList>
    </citation>
    <scope>NUCLEOTIDE SEQUENCE</scope>
    <source>
        <strain evidence="1">KCOM 3468</strain>
    </source>
</reference>
<dbReference type="RefSeq" id="WP_265138224.1">
    <property type="nucleotide sequence ID" value="NZ_CP110418.1"/>
</dbReference>
<proteinExistence type="predicted"/>
<dbReference type="Pfam" id="PF05973">
    <property type="entry name" value="Gp49"/>
    <property type="match status" value="1"/>
</dbReference>
<dbReference type="AlphaFoldDB" id="A0AA47AB37"/>
<evidence type="ECO:0000313" key="2">
    <source>
        <dbReference type="Proteomes" id="UP001164244"/>
    </source>
</evidence>